<accession>A0A2Z2NRF3</accession>
<dbReference type="Proteomes" id="UP000250079">
    <property type="component" value="Chromosome"/>
</dbReference>
<dbReference type="RefSeq" id="WP_088917638.1">
    <property type="nucleotide sequence ID" value="NZ_CP018632.1"/>
</dbReference>
<dbReference type="KEGG" id="gai:IMCC3135_11135"/>
<evidence type="ECO:0000313" key="3">
    <source>
        <dbReference type="EMBL" id="ASJ72318.1"/>
    </source>
</evidence>
<sequence length="331" mass="38043">MKLLFTSAYSTHPCLDRVRQLQRLDDQGNFTVTRNPDKADAIVFVENTQFQDMSFNTLMEHPLIRMYPEKIFMYNEMDRAWPLLHGLYCSLGSELTNPEEQVAFPYLTATNSGVQDIYHSKAERQWLYSFVGSASHACRKPVLRLKDDNARIIDTSDFCTWDPIQTSKYAFQKLYTQTMAGSKFILCPRGIGPASLRLYETMESGRVPVIISDSWVAPPQVDWSFAVRVPESRTSDIPKILLELEPQWQERGEAARRAWETSYAPNRMFNTMGLAIQSIRKQSPFPEPTLRANTMKWAVVAEQKLRNQLKPTPSDPAPRPSFLGRMFSRKA</sequence>
<protein>
    <recommendedName>
        <fullName evidence="2">Exostosin GT47 domain-containing protein</fullName>
    </recommendedName>
</protein>
<feature type="domain" description="Exostosin GT47" evidence="2">
    <location>
        <begin position="98"/>
        <end position="241"/>
    </location>
</feature>
<organism evidence="3 4">
    <name type="scientific">Granulosicoccus antarcticus IMCC3135</name>
    <dbReference type="NCBI Taxonomy" id="1192854"/>
    <lineage>
        <taxon>Bacteria</taxon>
        <taxon>Pseudomonadati</taxon>
        <taxon>Pseudomonadota</taxon>
        <taxon>Gammaproteobacteria</taxon>
        <taxon>Chromatiales</taxon>
        <taxon>Granulosicoccaceae</taxon>
        <taxon>Granulosicoccus</taxon>
    </lineage>
</organism>
<dbReference type="EMBL" id="CP018632">
    <property type="protein sequence ID" value="ASJ72318.1"/>
    <property type="molecule type" value="Genomic_DNA"/>
</dbReference>
<dbReference type="AlphaFoldDB" id="A0A2Z2NRF3"/>
<dbReference type="PANTHER" id="PTHR11062">
    <property type="entry name" value="EXOSTOSIN HEPARAN SULFATE GLYCOSYLTRANSFERASE -RELATED"/>
    <property type="match status" value="1"/>
</dbReference>
<dbReference type="GO" id="GO:0016757">
    <property type="term" value="F:glycosyltransferase activity"/>
    <property type="evidence" value="ECO:0007669"/>
    <property type="project" value="InterPro"/>
</dbReference>
<dbReference type="InterPro" id="IPR004263">
    <property type="entry name" value="Exostosin"/>
</dbReference>
<reference evidence="3 4" key="1">
    <citation type="submission" date="2016-12" db="EMBL/GenBank/DDBJ databases">
        <authorList>
            <person name="Song W.-J."/>
            <person name="Kurnit D.M."/>
        </authorList>
    </citation>
    <scope>NUCLEOTIDE SEQUENCE [LARGE SCALE GENOMIC DNA]</scope>
    <source>
        <strain evidence="3 4">IMCC3135</strain>
    </source>
</reference>
<evidence type="ECO:0000256" key="1">
    <source>
        <dbReference type="SAM" id="MobiDB-lite"/>
    </source>
</evidence>
<dbReference type="Pfam" id="PF03016">
    <property type="entry name" value="Exostosin_GT47"/>
    <property type="match status" value="1"/>
</dbReference>
<proteinExistence type="predicted"/>
<dbReference type="OrthoDB" id="5291101at2"/>
<evidence type="ECO:0000259" key="2">
    <source>
        <dbReference type="Pfam" id="PF03016"/>
    </source>
</evidence>
<feature type="region of interest" description="Disordered" evidence="1">
    <location>
        <begin position="306"/>
        <end position="331"/>
    </location>
</feature>
<keyword evidence="4" id="KW-1185">Reference proteome</keyword>
<evidence type="ECO:0000313" key="4">
    <source>
        <dbReference type="Proteomes" id="UP000250079"/>
    </source>
</evidence>
<gene>
    <name evidence="3" type="ORF">IMCC3135_11135</name>
</gene>
<name>A0A2Z2NRF3_9GAMM</name>
<dbReference type="InterPro" id="IPR040911">
    <property type="entry name" value="Exostosin_GT47"/>
</dbReference>